<gene>
    <name evidence="1" type="ORF">GCM10011585_07300</name>
</gene>
<reference evidence="1" key="2">
    <citation type="submission" date="2020-09" db="EMBL/GenBank/DDBJ databases">
        <authorList>
            <person name="Sun Q."/>
            <person name="Zhou Y."/>
        </authorList>
    </citation>
    <scope>NUCLEOTIDE SEQUENCE</scope>
    <source>
        <strain evidence="1">CGMCC 1.12997</strain>
    </source>
</reference>
<keyword evidence="2" id="KW-1185">Reference proteome</keyword>
<evidence type="ECO:0000313" key="1">
    <source>
        <dbReference type="EMBL" id="GGG67917.1"/>
    </source>
</evidence>
<accession>A0A917H558</accession>
<dbReference type="EMBL" id="BMGT01000001">
    <property type="protein sequence ID" value="GGG67917.1"/>
    <property type="molecule type" value="Genomic_DNA"/>
</dbReference>
<dbReference type="AlphaFoldDB" id="A0A917H558"/>
<protein>
    <submittedName>
        <fullName evidence="1">Uncharacterized protein</fullName>
    </submittedName>
</protein>
<organism evidence="1 2">
    <name type="scientific">Edaphobacter dinghuensis</name>
    <dbReference type="NCBI Taxonomy" id="1560005"/>
    <lineage>
        <taxon>Bacteria</taxon>
        <taxon>Pseudomonadati</taxon>
        <taxon>Acidobacteriota</taxon>
        <taxon>Terriglobia</taxon>
        <taxon>Terriglobales</taxon>
        <taxon>Acidobacteriaceae</taxon>
        <taxon>Edaphobacter</taxon>
    </lineage>
</organism>
<comment type="caution">
    <text evidence="1">The sequence shown here is derived from an EMBL/GenBank/DDBJ whole genome shotgun (WGS) entry which is preliminary data.</text>
</comment>
<dbReference type="Proteomes" id="UP000647241">
    <property type="component" value="Unassembled WGS sequence"/>
</dbReference>
<proteinExistence type="predicted"/>
<evidence type="ECO:0000313" key="2">
    <source>
        <dbReference type="Proteomes" id="UP000647241"/>
    </source>
</evidence>
<sequence length="253" mass="27926">MTSLSGSTTSRLRLREMACPDSWTAAVLETPFAPDGGPHPDYQAAVDCLLTHLEPFEHTIGQEVMLQFDRCRPDAEISLLRTNARIWQPEIGLGVWPNQDAPTTWTKEEFLAAAPGTLRPVMYRVFRVQTEDPAAQISAWKALLGSGVLIRIATSKPGGFLPAATAFLQPRITDVSLESFPFYIPLLTEGALAHPHPAFTAELDAWLPACKGYMRESEEDGGLLVLSRQLPEQFWGALAKTKPPFDAVRLTRD</sequence>
<reference evidence="1" key="1">
    <citation type="journal article" date="2014" name="Int. J. Syst. Evol. Microbiol.">
        <title>Complete genome sequence of Corynebacterium casei LMG S-19264T (=DSM 44701T), isolated from a smear-ripened cheese.</title>
        <authorList>
            <consortium name="US DOE Joint Genome Institute (JGI-PGF)"/>
            <person name="Walter F."/>
            <person name="Albersmeier A."/>
            <person name="Kalinowski J."/>
            <person name="Ruckert C."/>
        </authorList>
    </citation>
    <scope>NUCLEOTIDE SEQUENCE</scope>
    <source>
        <strain evidence="1">CGMCC 1.12997</strain>
    </source>
</reference>
<dbReference type="RefSeq" id="WP_188552763.1">
    <property type="nucleotide sequence ID" value="NZ_BMGT01000001.1"/>
</dbReference>
<name>A0A917H558_9BACT</name>